<proteinExistence type="predicted"/>
<name>A0A8S1HJG9_9PELO</name>
<reference evidence="1" key="1">
    <citation type="submission" date="2020-10" db="EMBL/GenBank/DDBJ databases">
        <authorList>
            <person name="Kikuchi T."/>
        </authorList>
    </citation>
    <scope>NUCLEOTIDE SEQUENCE</scope>
    <source>
        <strain evidence="1">NKZ352</strain>
    </source>
</reference>
<comment type="caution">
    <text evidence="1">The sequence shown here is derived from an EMBL/GenBank/DDBJ whole genome shotgun (WGS) entry which is preliminary data.</text>
</comment>
<accession>A0A8S1HJG9</accession>
<gene>
    <name evidence="1" type="ORF">CAUJ_LOCUS10497</name>
</gene>
<sequence length="86" mass="9437">MVAGSFPMVRYLQDVAKKCIREGKKGRSNDGRKDYDAKMNSAKVCLKGSEDLLAVRLAAWLWQKVTSEADRSVAIVGGALSIIHVK</sequence>
<organism evidence="1 2">
    <name type="scientific">Caenorhabditis auriculariae</name>
    <dbReference type="NCBI Taxonomy" id="2777116"/>
    <lineage>
        <taxon>Eukaryota</taxon>
        <taxon>Metazoa</taxon>
        <taxon>Ecdysozoa</taxon>
        <taxon>Nematoda</taxon>
        <taxon>Chromadorea</taxon>
        <taxon>Rhabditida</taxon>
        <taxon>Rhabditina</taxon>
        <taxon>Rhabditomorpha</taxon>
        <taxon>Rhabditoidea</taxon>
        <taxon>Rhabditidae</taxon>
        <taxon>Peloderinae</taxon>
        <taxon>Caenorhabditis</taxon>
    </lineage>
</organism>
<evidence type="ECO:0000313" key="1">
    <source>
        <dbReference type="EMBL" id="CAD6194578.1"/>
    </source>
</evidence>
<protein>
    <submittedName>
        <fullName evidence="1">Uncharacterized protein</fullName>
    </submittedName>
</protein>
<evidence type="ECO:0000313" key="2">
    <source>
        <dbReference type="Proteomes" id="UP000835052"/>
    </source>
</evidence>
<dbReference type="AlphaFoldDB" id="A0A8S1HJG9"/>
<dbReference type="EMBL" id="CAJGYM010000046">
    <property type="protein sequence ID" value="CAD6194578.1"/>
    <property type="molecule type" value="Genomic_DNA"/>
</dbReference>
<dbReference type="Proteomes" id="UP000835052">
    <property type="component" value="Unassembled WGS sequence"/>
</dbReference>
<keyword evidence="2" id="KW-1185">Reference proteome</keyword>